<accession>A0A3B1DU44</accession>
<dbReference type="SUPFAM" id="SSF110997">
    <property type="entry name" value="Sporulation related repeat"/>
    <property type="match status" value="1"/>
</dbReference>
<keyword evidence="1" id="KW-1133">Transmembrane helix</keyword>
<feature type="transmembrane region" description="Helical" evidence="1">
    <location>
        <begin position="51"/>
        <end position="72"/>
    </location>
</feature>
<dbReference type="AlphaFoldDB" id="A0A3B1DU44"/>
<gene>
    <name evidence="3" type="ORF">MNB_ARC-1_1344</name>
</gene>
<dbReference type="GO" id="GO:0042834">
    <property type="term" value="F:peptidoglycan binding"/>
    <property type="evidence" value="ECO:0007669"/>
    <property type="project" value="InterPro"/>
</dbReference>
<feature type="domain" description="SPOR" evidence="2">
    <location>
        <begin position="146"/>
        <end position="206"/>
    </location>
</feature>
<evidence type="ECO:0000256" key="1">
    <source>
        <dbReference type="SAM" id="Phobius"/>
    </source>
</evidence>
<name>A0A3B1DU44_9ZZZZ</name>
<keyword evidence="1" id="KW-0812">Transmembrane</keyword>
<dbReference type="InterPro" id="IPR036680">
    <property type="entry name" value="SPOR-like_sf"/>
</dbReference>
<evidence type="ECO:0000259" key="2">
    <source>
        <dbReference type="Pfam" id="PF05036"/>
    </source>
</evidence>
<reference evidence="3" key="1">
    <citation type="submission" date="2018-10" db="EMBL/GenBank/DDBJ databases">
        <authorList>
            <person name="Aoki K."/>
        </authorList>
    </citation>
    <scope>NUCLEOTIDE SEQUENCE</scope>
</reference>
<keyword evidence="1" id="KW-0472">Membrane</keyword>
<protein>
    <recommendedName>
        <fullName evidence="2">SPOR domain-containing protein</fullName>
    </recommendedName>
</protein>
<proteinExistence type="predicted"/>
<dbReference type="InterPro" id="IPR007730">
    <property type="entry name" value="SPOR-like_dom"/>
</dbReference>
<organism evidence="3">
    <name type="scientific">hydrothermal vent metagenome</name>
    <dbReference type="NCBI Taxonomy" id="652676"/>
    <lineage>
        <taxon>unclassified sequences</taxon>
        <taxon>metagenomes</taxon>
        <taxon>ecological metagenomes</taxon>
    </lineage>
</organism>
<dbReference type="EMBL" id="UOYO01000047">
    <property type="protein sequence ID" value="VAY88164.1"/>
    <property type="molecule type" value="Genomic_DNA"/>
</dbReference>
<dbReference type="Pfam" id="PF05036">
    <property type="entry name" value="SPOR"/>
    <property type="match status" value="1"/>
</dbReference>
<sequence length="220" mass="25901">MEPKNSHTNRELNNLYDEQNETIAKTKEFFEMDDIRLDSNNSIDKETKRKYIILGIAVIILFLLTIIIMPLISQTQKENIVFENSKFKSLQTNISNIDKEQKLIMPKEIEQEALKPTIPEIPNVEQETSEPVLTKESIKKRYNNLNYYIQIGAFINNPNKELSNKLRRNKFNYTIHKAIINKKIYNKVLIGPYSNVNSKKMLNKVKKYFNNDKAYILKLQ</sequence>
<evidence type="ECO:0000313" key="3">
    <source>
        <dbReference type="EMBL" id="VAY88164.1"/>
    </source>
</evidence>